<evidence type="ECO:0000313" key="2">
    <source>
        <dbReference type="Proteomes" id="UP001168877"/>
    </source>
</evidence>
<reference evidence="1" key="2">
    <citation type="submission" date="2023-06" db="EMBL/GenBank/DDBJ databases">
        <authorList>
            <person name="Swenson N.G."/>
            <person name="Wegrzyn J.L."/>
            <person name="Mcevoy S.L."/>
        </authorList>
    </citation>
    <scope>NUCLEOTIDE SEQUENCE</scope>
    <source>
        <strain evidence="1">NS2018</strain>
        <tissue evidence="1">Leaf</tissue>
    </source>
</reference>
<sequence>MAASASSSPSWIISLQNQVIKTCSTMLMSRSLTVNGKIRKSNKNRGLSVIGGCGCGGVGGGFYEISEEDVRFVDAFREAQTYVHLYRGSTFVVILSAEIVAGPSFDAILKI</sequence>
<comment type="caution">
    <text evidence="1">The sequence shown here is derived from an EMBL/GenBank/DDBJ whole genome shotgun (WGS) entry which is preliminary data.</text>
</comment>
<keyword evidence="2" id="KW-1185">Reference proteome</keyword>
<gene>
    <name evidence="1" type="ORF">LWI29_009781</name>
</gene>
<organism evidence="1 2">
    <name type="scientific">Acer saccharum</name>
    <name type="common">Sugar maple</name>
    <dbReference type="NCBI Taxonomy" id="4024"/>
    <lineage>
        <taxon>Eukaryota</taxon>
        <taxon>Viridiplantae</taxon>
        <taxon>Streptophyta</taxon>
        <taxon>Embryophyta</taxon>
        <taxon>Tracheophyta</taxon>
        <taxon>Spermatophyta</taxon>
        <taxon>Magnoliopsida</taxon>
        <taxon>eudicotyledons</taxon>
        <taxon>Gunneridae</taxon>
        <taxon>Pentapetalae</taxon>
        <taxon>rosids</taxon>
        <taxon>malvids</taxon>
        <taxon>Sapindales</taxon>
        <taxon>Sapindaceae</taxon>
        <taxon>Hippocastanoideae</taxon>
        <taxon>Acereae</taxon>
        <taxon>Acer</taxon>
    </lineage>
</organism>
<reference evidence="1" key="1">
    <citation type="journal article" date="2022" name="Plant J.">
        <title>Strategies of tolerance reflected in two North American maple genomes.</title>
        <authorList>
            <person name="McEvoy S.L."/>
            <person name="Sezen U.U."/>
            <person name="Trouern-Trend A."/>
            <person name="McMahon S.M."/>
            <person name="Schaberg P.G."/>
            <person name="Yang J."/>
            <person name="Wegrzyn J.L."/>
            <person name="Swenson N.G."/>
        </authorList>
    </citation>
    <scope>NUCLEOTIDE SEQUENCE</scope>
    <source>
        <strain evidence="1">NS2018</strain>
    </source>
</reference>
<dbReference type="AlphaFoldDB" id="A0AA39SS70"/>
<proteinExistence type="predicted"/>
<accession>A0AA39SS70</accession>
<dbReference type="EMBL" id="JAUESC010000002">
    <property type="protein sequence ID" value="KAK0603886.1"/>
    <property type="molecule type" value="Genomic_DNA"/>
</dbReference>
<name>A0AA39SS70_ACESA</name>
<evidence type="ECO:0000313" key="1">
    <source>
        <dbReference type="EMBL" id="KAK0603886.1"/>
    </source>
</evidence>
<dbReference type="Proteomes" id="UP001168877">
    <property type="component" value="Unassembled WGS sequence"/>
</dbReference>
<protein>
    <submittedName>
        <fullName evidence="1">Uncharacterized protein</fullName>
    </submittedName>
</protein>